<organism evidence="1 2">
    <name type="scientific">Lactococcus hircilactis</name>
    <dbReference type="NCBI Taxonomy" id="1494462"/>
    <lineage>
        <taxon>Bacteria</taxon>
        <taxon>Bacillati</taxon>
        <taxon>Bacillota</taxon>
        <taxon>Bacilli</taxon>
        <taxon>Lactobacillales</taxon>
        <taxon>Streptococcaceae</taxon>
        <taxon>Lactococcus</taxon>
    </lineage>
</organism>
<dbReference type="Proteomes" id="UP000439550">
    <property type="component" value="Unassembled WGS sequence"/>
</dbReference>
<sequence length="250" mass="28156">MYDFNSICNRLIKSDFNDYENNLKKFISFLMGNELIYEYIKDCGSPSYDVKTEVETVQNLYDSIFELGNSNDEEVTNIFHLLKYCTENDINFSHGITFGYSNSNKYQDKLDSFNARVVMVLITHIEIHLTKIGIDMGIDETIKYNITANGGQVNVAADSSTINATQNNGIDTKLLAKLLVEVQELAKNLTSEEQEEVHDFVETIQLLQEPEKPKKSLIRTALLGLKGIKGTVEFGAAVTALVQFLQTALK</sequence>
<reference evidence="1 2" key="1">
    <citation type="submission" date="2019-10" db="EMBL/GenBank/DDBJ databases">
        <authorList>
            <person name="Dong K."/>
        </authorList>
    </citation>
    <scope>NUCLEOTIDE SEQUENCE [LARGE SCALE GENOMIC DNA]</scope>
    <source>
        <strain evidence="1 2">DSM 28960</strain>
    </source>
</reference>
<gene>
    <name evidence="1" type="ORF">GHI93_04835</name>
</gene>
<protein>
    <submittedName>
        <fullName evidence="1">Uncharacterized protein</fullName>
    </submittedName>
</protein>
<comment type="caution">
    <text evidence="1">The sequence shown here is derived from an EMBL/GenBank/DDBJ whole genome shotgun (WGS) entry which is preliminary data.</text>
</comment>
<evidence type="ECO:0000313" key="2">
    <source>
        <dbReference type="Proteomes" id="UP000439550"/>
    </source>
</evidence>
<dbReference type="AlphaFoldDB" id="A0A7X2D017"/>
<dbReference type="EMBL" id="WITJ01000005">
    <property type="protein sequence ID" value="MQW39264.1"/>
    <property type="molecule type" value="Genomic_DNA"/>
</dbReference>
<keyword evidence="2" id="KW-1185">Reference proteome</keyword>
<dbReference type="OrthoDB" id="2038825at2"/>
<accession>A0A7X2D017</accession>
<proteinExistence type="predicted"/>
<name>A0A7X2D017_9LACT</name>
<evidence type="ECO:0000313" key="1">
    <source>
        <dbReference type="EMBL" id="MQW39264.1"/>
    </source>
</evidence>